<keyword evidence="3" id="KW-0285">Flavoprotein</keyword>
<evidence type="ECO:0000256" key="1">
    <source>
        <dbReference type="ARBA" id="ARBA00001974"/>
    </source>
</evidence>
<evidence type="ECO:0000256" key="5">
    <source>
        <dbReference type="ARBA" id="ARBA00023002"/>
    </source>
</evidence>
<organism evidence="8 9">
    <name type="scientific">Diaporthe australafricana</name>
    <dbReference type="NCBI Taxonomy" id="127596"/>
    <lineage>
        <taxon>Eukaryota</taxon>
        <taxon>Fungi</taxon>
        <taxon>Dikarya</taxon>
        <taxon>Ascomycota</taxon>
        <taxon>Pezizomycotina</taxon>
        <taxon>Sordariomycetes</taxon>
        <taxon>Sordariomycetidae</taxon>
        <taxon>Diaporthales</taxon>
        <taxon>Diaporthaceae</taxon>
        <taxon>Diaporthe</taxon>
    </lineage>
</organism>
<feature type="compositionally biased region" description="Polar residues" evidence="6">
    <location>
        <begin position="111"/>
        <end position="125"/>
    </location>
</feature>
<dbReference type="InterPro" id="IPR002938">
    <property type="entry name" value="FAD-bd"/>
</dbReference>
<feature type="region of interest" description="Disordered" evidence="6">
    <location>
        <begin position="25"/>
        <end position="59"/>
    </location>
</feature>
<gene>
    <name evidence="8" type="ORF">Daus18300_004293</name>
</gene>
<comment type="cofactor">
    <cofactor evidence="1">
        <name>FAD</name>
        <dbReference type="ChEBI" id="CHEBI:57692"/>
    </cofactor>
</comment>
<feature type="domain" description="FAD-binding" evidence="7">
    <location>
        <begin position="137"/>
        <end position="478"/>
    </location>
</feature>
<dbReference type="Proteomes" id="UP001583177">
    <property type="component" value="Unassembled WGS sequence"/>
</dbReference>
<keyword evidence="4" id="KW-0274">FAD</keyword>
<evidence type="ECO:0000256" key="4">
    <source>
        <dbReference type="ARBA" id="ARBA00022827"/>
    </source>
</evidence>
<sequence length="585" mass="64052">MATLKVTELLLEGAKAIVKKRDTIPSRTSDASNEYHGHDSSHSSDHAAIPANTNTNSRKCPITHIPTITLNNDEVPLLPSYSASSDTYIDIADSIPLLDLHPLRANPTARPAQTTESQAQLRTHTQPPGQQPPPFRAIIVGGGPDGLILAHALHLAGIDYTLLERSPTMTPEHGHPLVLRPASLRILDQLGLLATARERSTALRTTHTHRADGTLRGSSESHGHPRMLVDRAGLLRLLWEALQERESRVRTGREVVSVETLAAGVRVVCADGAVEEGEVVLGCDGMHGVVRAAVCDLGAARRSMKMAVGGLGLAALGGSDEKAGGPVKAKYYGLIGSSPLLDGLEPGVCYETRSDPKGKIIQVLVGEEAAYFLVYVRLAKPTHERTRYTQHHAEQLASTLAEHPVTEKIKFGDLWRARRWGKMVDFHEGLARKWYHERAVLVGGAAHKLLTPSLSEPNAGWQDAGELINGLRRLVMAQGQSPDTASIERVFREYEYSRMGLVRRAVLFSALYTRPTATRSLMFRFCDWVTPVITLDFAEEKHDREAKAKGAKSRALGLDAASAREARERERRIVWVYPGYPITVN</sequence>
<keyword evidence="9" id="KW-1185">Reference proteome</keyword>
<proteinExistence type="inferred from homology"/>
<feature type="region of interest" description="Disordered" evidence="6">
    <location>
        <begin position="105"/>
        <end position="133"/>
    </location>
</feature>
<evidence type="ECO:0000259" key="7">
    <source>
        <dbReference type="Pfam" id="PF01494"/>
    </source>
</evidence>
<dbReference type="Pfam" id="PF01494">
    <property type="entry name" value="FAD_binding_3"/>
    <property type="match status" value="1"/>
</dbReference>
<dbReference type="SUPFAM" id="SSF51905">
    <property type="entry name" value="FAD/NAD(P)-binding domain"/>
    <property type="match status" value="1"/>
</dbReference>
<dbReference type="PANTHER" id="PTHR47356">
    <property type="entry name" value="FAD-DEPENDENT MONOOXYGENASE ASQG-RELATED"/>
    <property type="match status" value="1"/>
</dbReference>
<evidence type="ECO:0000256" key="3">
    <source>
        <dbReference type="ARBA" id="ARBA00022630"/>
    </source>
</evidence>
<dbReference type="PRINTS" id="PR00420">
    <property type="entry name" value="RNGMNOXGNASE"/>
</dbReference>
<evidence type="ECO:0000313" key="8">
    <source>
        <dbReference type="EMBL" id="KAL1872747.1"/>
    </source>
</evidence>
<dbReference type="InterPro" id="IPR050562">
    <property type="entry name" value="FAD_mOase_fung"/>
</dbReference>
<dbReference type="EMBL" id="JAWRVE010000028">
    <property type="protein sequence ID" value="KAL1872747.1"/>
    <property type="molecule type" value="Genomic_DNA"/>
</dbReference>
<evidence type="ECO:0000313" key="9">
    <source>
        <dbReference type="Proteomes" id="UP001583177"/>
    </source>
</evidence>
<dbReference type="InterPro" id="IPR036188">
    <property type="entry name" value="FAD/NAD-bd_sf"/>
</dbReference>
<reference evidence="8 9" key="1">
    <citation type="journal article" date="2024" name="IMA Fungus">
        <title>IMA Genome - F19 : A genome assembly and annotation guide to empower mycologists, including annotated draft genome sequences of Ceratocystis pirilliformis, Diaporthe australafricana, Fusarium ophioides, Paecilomyces lecythidis, and Sporothrix stenoceras.</title>
        <authorList>
            <person name="Aylward J."/>
            <person name="Wilson A.M."/>
            <person name="Visagie C.M."/>
            <person name="Spraker J."/>
            <person name="Barnes I."/>
            <person name="Buitendag C."/>
            <person name="Ceriani C."/>
            <person name="Del Mar Angel L."/>
            <person name="du Plessis D."/>
            <person name="Fuchs T."/>
            <person name="Gasser K."/>
            <person name="Kramer D."/>
            <person name="Li W."/>
            <person name="Munsamy K."/>
            <person name="Piso A."/>
            <person name="Price J.L."/>
            <person name="Sonnekus B."/>
            <person name="Thomas C."/>
            <person name="van der Nest A."/>
            <person name="van Dijk A."/>
            <person name="van Heerden A."/>
            <person name="van Vuuren N."/>
            <person name="Yilmaz N."/>
            <person name="Duong T.A."/>
            <person name="van der Merwe N.A."/>
            <person name="Wingfield M.J."/>
            <person name="Wingfield B.D."/>
        </authorList>
    </citation>
    <scope>NUCLEOTIDE SEQUENCE [LARGE SCALE GENOMIC DNA]</scope>
    <source>
        <strain evidence="8 9">CMW 18300</strain>
    </source>
</reference>
<accession>A0ABR3X9V1</accession>
<name>A0ABR3X9V1_9PEZI</name>
<dbReference type="Gene3D" id="3.50.50.60">
    <property type="entry name" value="FAD/NAD(P)-binding domain"/>
    <property type="match status" value="1"/>
</dbReference>
<comment type="similarity">
    <text evidence="2">Belongs to the paxM FAD-dependent monooxygenase family.</text>
</comment>
<evidence type="ECO:0000256" key="2">
    <source>
        <dbReference type="ARBA" id="ARBA00007992"/>
    </source>
</evidence>
<evidence type="ECO:0000256" key="6">
    <source>
        <dbReference type="SAM" id="MobiDB-lite"/>
    </source>
</evidence>
<comment type="caution">
    <text evidence="8">The sequence shown here is derived from an EMBL/GenBank/DDBJ whole genome shotgun (WGS) entry which is preliminary data.</text>
</comment>
<protein>
    <recommendedName>
        <fullName evidence="7">FAD-binding domain-containing protein</fullName>
    </recommendedName>
</protein>
<keyword evidence="5" id="KW-0560">Oxidoreductase</keyword>
<dbReference type="PANTHER" id="PTHR47356:SF2">
    <property type="entry name" value="FAD-BINDING DOMAIN-CONTAINING PROTEIN-RELATED"/>
    <property type="match status" value="1"/>
</dbReference>
<feature type="compositionally biased region" description="Basic and acidic residues" evidence="6">
    <location>
        <begin position="33"/>
        <end position="45"/>
    </location>
</feature>